<evidence type="ECO:0000313" key="4">
    <source>
        <dbReference type="EMBL" id="SVA61312.1"/>
    </source>
</evidence>
<dbReference type="Pfam" id="PF21982">
    <property type="entry name" value="RecX_HTH1"/>
    <property type="match status" value="1"/>
</dbReference>
<accession>A0A381X9T4</accession>
<dbReference type="Gene3D" id="1.10.10.10">
    <property type="entry name" value="Winged helix-like DNA-binding domain superfamily/Winged helix DNA-binding domain"/>
    <property type="match status" value="1"/>
</dbReference>
<dbReference type="GO" id="GO:0006282">
    <property type="term" value="P:regulation of DNA repair"/>
    <property type="evidence" value="ECO:0007669"/>
    <property type="project" value="InterPro"/>
</dbReference>
<proteinExistence type="predicted"/>
<gene>
    <name evidence="4" type="ORF">METZ01_LOCUS114166</name>
</gene>
<reference evidence="4" key="1">
    <citation type="submission" date="2018-05" db="EMBL/GenBank/DDBJ databases">
        <authorList>
            <person name="Lanie J.A."/>
            <person name="Ng W.-L."/>
            <person name="Kazmierczak K.M."/>
            <person name="Andrzejewski T.M."/>
            <person name="Davidsen T.M."/>
            <person name="Wayne K.J."/>
            <person name="Tettelin H."/>
            <person name="Glass J.I."/>
            <person name="Rusch D."/>
            <person name="Podicherti R."/>
            <person name="Tsui H.-C.T."/>
            <person name="Winkler M.E."/>
        </authorList>
    </citation>
    <scope>NUCLEOTIDE SEQUENCE</scope>
</reference>
<evidence type="ECO:0000256" key="1">
    <source>
        <dbReference type="ARBA" id="ARBA00004496"/>
    </source>
</evidence>
<dbReference type="PANTHER" id="PTHR33602:SF1">
    <property type="entry name" value="REGULATORY PROTEIN RECX FAMILY PROTEIN"/>
    <property type="match status" value="1"/>
</dbReference>
<comment type="subcellular location">
    <subcellularLocation>
        <location evidence="1">Cytoplasm</location>
    </subcellularLocation>
</comment>
<dbReference type="InterPro" id="IPR053926">
    <property type="entry name" value="RecX_HTH_1st"/>
</dbReference>
<dbReference type="InterPro" id="IPR036388">
    <property type="entry name" value="WH-like_DNA-bd_sf"/>
</dbReference>
<dbReference type="GO" id="GO:0005737">
    <property type="term" value="C:cytoplasm"/>
    <property type="evidence" value="ECO:0007669"/>
    <property type="project" value="UniProtKB-SubCell"/>
</dbReference>
<dbReference type="PANTHER" id="PTHR33602">
    <property type="entry name" value="REGULATORY PROTEIN RECX FAMILY PROTEIN"/>
    <property type="match status" value="1"/>
</dbReference>
<feature type="non-terminal residue" evidence="4">
    <location>
        <position position="55"/>
    </location>
</feature>
<sequence>MLARREHSRVELRSKLSARGFAEELIETLLESLQDERAQSDQRFAESLLSSRLRA</sequence>
<dbReference type="InterPro" id="IPR003783">
    <property type="entry name" value="Regulatory_RecX"/>
</dbReference>
<protein>
    <recommendedName>
        <fullName evidence="3">RecX first three-helical domain-containing protein</fullName>
    </recommendedName>
</protein>
<name>A0A381X9T4_9ZZZZ</name>
<feature type="domain" description="RecX first three-helical" evidence="3">
    <location>
        <begin position="1"/>
        <end position="33"/>
    </location>
</feature>
<evidence type="ECO:0000256" key="2">
    <source>
        <dbReference type="ARBA" id="ARBA00022490"/>
    </source>
</evidence>
<organism evidence="4">
    <name type="scientific">marine metagenome</name>
    <dbReference type="NCBI Taxonomy" id="408172"/>
    <lineage>
        <taxon>unclassified sequences</taxon>
        <taxon>metagenomes</taxon>
        <taxon>ecological metagenomes</taxon>
    </lineage>
</organism>
<keyword evidence="2" id="KW-0963">Cytoplasm</keyword>
<dbReference type="EMBL" id="UINC01014363">
    <property type="protein sequence ID" value="SVA61312.1"/>
    <property type="molecule type" value="Genomic_DNA"/>
</dbReference>
<evidence type="ECO:0000259" key="3">
    <source>
        <dbReference type="Pfam" id="PF21982"/>
    </source>
</evidence>
<dbReference type="AlphaFoldDB" id="A0A381X9T4"/>